<keyword evidence="1" id="KW-1133">Transmembrane helix</keyword>
<dbReference type="EMBL" id="VSSQ01144390">
    <property type="protein sequence ID" value="MPN64045.1"/>
    <property type="molecule type" value="Genomic_DNA"/>
</dbReference>
<organism evidence="2">
    <name type="scientific">bioreactor metagenome</name>
    <dbReference type="NCBI Taxonomy" id="1076179"/>
    <lineage>
        <taxon>unclassified sequences</taxon>
        <taxon>metagenomes</taxon>
        <taxon>ecological metagenomes</taxon>
    </lineage>
</organism>
<keyword evidence="1" id="KW-0472">Membrane</keyword>
<dbReference type="AlphaFoldDB" id="A0A645JK57"/>
<feature type="transmembrane region" description="Helical" evidence="1">
    <location>
        <begin position="38"/>
        <end position="60"/>
    </location>
</feature>
<evidence type="ECO:0000256" key="1">
    <source>
        <dbReference type="SAM" id="Phobius"/>
    </source>
</evidence>
<protein>
    <submittedName>
        <fullName evidence="2">Uncharacterized protein</fullName>
    </submittedName>
</protein>
<evidence type="ECO:0000313" key="2">
    <source>
        <dbReference type="EMBL" id="MPN64045.1"/>
    </source>
</evidence>
<proteinExistence type="predicted"/>
<comment type="caution">
    <text evidence="2">The sequence shown here is derived from an EMBL/GenBank/DDBJ whole genome shotgun (WGS) entry which is preliminary data.</text>
</comment>
<keyword evidence="1" id="KW-0812">Transmembrane</keyword>
<accession>A0A645JK57</accession>
<gene>
    <name evidence="2" type="ORF">SDC9_211816</name>
</gene>
<name>A0A645JK57_9ZZZZ</name>
<sequence length="63" mass="6671">MGTTTKAMVMTTRKALNTTSDSVNAEPIYKTDVSGLNMGIVIAASAFLVVCAGVIVFIVYKKK</sequence>
<reference evidence="2" key="1">
    <citation type="submission" date="2019-08" db="EMBL/GenBank/DDBJ databases">
        <authorList>
            <person name="Kucharzyk K."/>
            <person name="Murdoch R.W."/>
            <person name="Higgins S."/>
            <person name="Loffler F."/>
        </authorList>
    </citation>
    <scope>NUCLEOTIDE SEQUENCE</scope>
</reference>